<comment type="caution">
    <text evidence="2">The sequence shown here is derived from an EMBL/GenBank/DDBJ whole genome shotgun (WGS) entry which is preliminary data.</text>
</comment>
<organism evidence="2 3">
    <name type="scientific">Rhizophlyctis rosea</name>
    <dbReference type="NCBI Taxonomy" id="64517"/>
    <lineage>
        <taxon>Eukaryota</taxon>
        <taxon>Fungi</taxon>
        <taxon>Fungi incertae sedis</taxon>
        <taxon>Chytridiomycota</taxon>
        <taxon>Chytridiomycota incertae sedis</taxon>
        <taxon>Chytridiomycetes</taxon>
        <taxon>Rhizophlyctidales</taxon>
        <taxon>Rhizophlyctidaceae</taxon>
        <taxon>Rhizophlyctis</taxon>
    </lineage>
</organism>
<feature type="domain" description="Carbohydrate kinase PfkB" evidence="1">
    <location>
        <begin position="45"/>
        <end position="260"/>
    </location>
</feature>
<name>A0AAD5SFP4_9FUNG</name>
<evidence type="ECO:0000259" key="1">
    <source>
        <dbReference type="Pfam" id="PF00294"/>
    </source>
</evidence>
<proteinExistence type="predicted"/>
<protein>
    <recommendedName>
        <fullName evidence="1">Carbohydrate kinase PfkB domain-containing protein</fullName>
    </recommendedName>
</protein>
<dbReference type="InterPro" id="IPR011611">
    <property type="entry name" value="PfkB_dom"/>
</dbReference>
<dbReference type="PANTHER" id="PTHR46566:SF2">
    <property type="entry name" value="ATP-DEPENDENT 6-PHOSPHOFRUCTOKINASE ISOZYME 2"/>
    <property type="match status" value="1"/>
</dbReference>
<dbReference type="AlphaFoldDB" id="A0AAD5SFP4"/>
<dbReference type="EMBL" id="JADGJD010000198">
    <property type="protein sequence ID" value="KAJ3053565.1"/>
    <property type="molecule type" value="Genomic_DNA"/>
</dbReference>
<reference evidence="2" key="1">
    <citation type="submission" date="2020-05" db="EMBL/GenBank/DDBJ databases">
        <title>Phylogenomic resolution of chytrid fungi.</title>
        <authorList>
            <person name="Stajich J.E."/>
            <person name="Amses K."/>
            <person name="Simmons R."/>
            <person name="Seto K."/>
            <person name="Myers J."/>
            <person name="Bonds A."/>
            <person name="Quandt C.A."/>
            <person name="Barry K."/>
            <person name="Liu P."/>
            <person name="Grigoriev I."/>
            <person name="Longcore J.E."/>
            <person name="James T.Y."/>
        </authorList>
    </citation>
    <scope>NUCLEOTIDE SEQUENCE</scope>
    <source>
        <strain evidence="2">JEL0318</strain>
    </source>
</reference>
<dbReference type="Gene3D" id="3.40.1190.20">
    <property type="match status" value="2"/>
</dbReference>
<evidence type="ECO:0000313" key="3">
    <source>
        <dbReference type="Proteomes" id="UP001212841"/>
    </source>
</evidence>
<dbReference type="Pfam" id="PF00294">
    <property type="entry name" value="PfkB"/>
    <property type="match status" value="1"/>
</dbReference>
<dbReference type="PANTHER" id="PTHR46566">
    <property type="entry name" value="1-PHOSPHOFRUCTOKINASE-RELATED"/>
    <property type="match status" value="1"/>
</dbReference>
<evidence type="ECO:0000313" key="2">
    <source>
        <dbReference type="EMBL" id="KAJ3053565.1"/>
    </source>
</evidence>
<dbReference type="InterPro" id="IPR029056">
    <property type="entry name" value="Ribokinase-like"/>
</dbReference>
<sequence length="401" mass="43981">MSEQPEFPEVRDPSETAAILECKEVLIVGLNPAFQTTLYFDNYRQGKVNRAYRKSHSIGGKGQNVAMACEQHGEKDKVSILQFIGGMTGSYIQRVLDEKGIHQISVPVAKGTRTCTTVLDKRTGEMTELIEPAGRVGAEERELLEKWAVTLLKDPKLEAIALCGSLPPGITGSTYTLIAENKPEKCVLLLDACSDVDCLKTGKVDILKINSEEAAVLAGMAVTDPEDLLSIGKHLIKTRKIKILAITNGPDTAYLFDTTRHSSSKHVLITEYHLPPLVEVLAEEREDKPFLPLSTPPMSRSLPEATGMMEIPLARVESGNDLKALWGKKEILLNPLGAGDTCSGVFLLEFMETMDAAQAFRYGLAAASASCLIIDHTSHFDPPIMHKIFDAITYEQFEEPL</sequence>
<dbReference type="Proteomes" id="UP001212841">
    <property type="component" value="Unassembled WGS sequence"/>
</dbReference>
<gene>
    <name evidence="2" type="ORF">HK097_003942</name>
</gene>
<keyword evidence="3" id="KW-1185">Reference proteome</keyword>
<accession>A0AAD5SFP4</accession>
<dbReference type="SUPFAM" id="SSF53613">
    <property type="entry name" value="Ribokinase-like"/>
    <property type="match status" value="1"/>
</dbReference>